<evidence type="ECO:0000313" key="9">
    <source>
        <dbReference type="Proteomes" id="UP001166286"/>
    </source>
</evidence>
<keyword evidence="3 6" id="KW-0378">Hydrolase</keyword>
<dbReference type="PANTHER" id="PTHR22726">
    <property type="entry name" value="METALLOENDOPEPTIDASE OMA1"/>
    <property type="match status" value="1"/>
</dbReference>
<evidence type="ECO:0000256" key="3">
    <source>
        <dbReference type="ARBA" id="ARBA00022801"/>
    </source>
</evidence>
<evidence type="ECO:0000256" key="6">
    <source>
        <dbReference type="RuleBase" id="RU003983"/>
    </source>
</evidence>
<evidence type="ECO:0000313" key="8">
    <source>
        <dbReference type="EMBL" id="KAK0511643.1"/>
    </source>
</evidence>
<keyword evidence="1 6" id="KW-0645">Protease</keyword>
<evidence type="ECO:0000259" key="7">
    <source>
        <dbReference type="Pfam" id="PF01435"/>
    </source>
</evidence>
<organism evidence="8 9">
    <name type="scientific">Cladonia borealis</name>
    <dbReference type="NCBI Taxonomy" id="184061"/>
    <lineage>
        <taxon>Eukaryota</taxon>
        <taxon>Fungi</taxon>
        <taxon>Dikarya</taxon>
        <taxon>Ascomycota</taxon>
        <taxon>Pezizomycotina</taxon>
        <taxon>Lecanoromycetes</taxon>
        <taxon>OSLEUM clade</taxon>
        <taxon>Lecanoromycetidae</taxon>
        <taxon>Lecanorales</taxon>
        <taxon>Lecanorineae</taxon>
        <taxon>Cladoniaceae</taxon>
        <taxon>Cladonia</taxon>
    </lineage>
</organism>
<dbReference type="Pfam" id="PF01435">
    <property type="entry name" value="Peptidase_M48"/>
    <property type="match status" value="1"/>
</dbReference>
<keyword evidence="2" id="KW-0479">Metal-binding</keyword>
<dbReference type="GO" id="GO:0006515">
    <property type="term" value="P:protein quality control for misfolded or incompletely synthesized proteins"/>
    <property type="evidence" value="ECO:0007669"/>
    <property type="project" value="TreeGrafter"/>
</dbReference>
<name>A0AA39R1K7_9LECA</name>
<dbReference type="InterPro" id="IPR051156">
    <property type="entry name" value="Mito/Outer_Membr_Metalloprot"/>
</dbReference>
<keyword evidence="5 6" id="KW-0482">Metalloprotease</keyword>
<reference evidence="8" key="1">
    <citation type="submission" date="2023-03" db="EMBL/GenBank/DDBJ databases">
        <title>Complete genome of Cladonia borealis.</title>
        <authorList>
            <person name="Park H."/>
        </authorList>
    </citation>
    <scope>NUCLEOTIDE SEQUENCE</scope>
    <source>
        <strain evidence="8">ANT050790</strain>
    </source>
</reference>
<protein>
    <recommendedName>
        <fullName evidence="7">Peptidase M48 domain-containing protein</fullName>
    </recommendedName>
</protein>
<evidence type="ECO:0000256" key="4">
    <source>
        <dbReference type="ARBA" id="ARBA00022833"/>
    </source>
</evidence>
<evidence type="ECO:0000256" key="1">
    <source>
        <dbReference type="ARBA" id="ARBA00022670"/>
    </source>
</evidence>
<dbReference type="GO" id="GO:0005743">
    <property type="term" value="C:mitochondrial inner membrane"/>
    <property type="evidence" value="ECO:0007669"/>
    <property type="project" value="TreeGrafter"/>
</dbReference>
<dbReference type="PANTHER" id="PTHR22726:SF1">
    <property type="entry name" value="METALLOENDOPEPTIDASE OMA1, MITOCHONDRIAL"/>
    <property type="match status" value="1"/>
</dbReference>
<evidence type="ECO:0000256" key="5">
    <source>
        <dbReference type="ARBA" id="ARBA00023049"/>
    </source>
</evidence>
<evidence type="ECO:0000256" key="2">
    <source>
        <dbReference type="ARBA" id="ARBA00022723"/>
    </source>
</evidence>
<keyword evidence="4 6" id="KW-0862">Zinc</keyword>
<dbReference type="GO" id="GO:0046872">
    <property type="term" value="F:metal ion binding"/>
    <property type="evidence" value="ECO:0007669"/>
    <property type="project" value="UniProtKB-KW"/>
</dbReference>
<dbReference type="GO" id="GO:0034982">
    <property type="term" value="P:mitochondrial protein processing"/>
    <property type="evidence" value="ECO:0007669"/>
    <property type="project" value="TreeGrafter"/>
</dbReference>
<gene>
    <name evidence="8" type="ORF">JMJ35_006216</name>
</gene>
<dbReference type="GO" id="GO:0004222">
    <property type="term" value="F:metalloendopeptidase activity"/>
    <property type="evidence" value="ECO:0007669"/>
    <property type="project" value="InterPro"/>
</dbReference>
<dbReference type="EMBL" id="JAFEKC020000013">
    <property type="protein sequence ID" value="KAK0511643.1"/>
    <property type="molecule type" value="Genomic_DNA"/>
</dbReference>
<proteinExistence type="inferred from homology"/>
<dbReference type="Gene3D" id="3.30.2010.10">
    <property type="entry name" value="Metalloproteases ('zincins'), catalytic domain"/>
    <property type="match status" value="1"/>
</dbReference>
<feature type="domain" description="Peptidase M48" evidence="7">
    <location>
        <begin position="19"/>
        <end position="191"/>
    </location>
</feature>
<accession>A0AA39R1K7</accession>
<comment type="caution">
    <text evidence="8">The sequence shown here is derived from an EMBL/GenBank/DDBJ whole genome shotgun (WGS) entry which is preliminary data.</text>
</comment>
<dbReference type="CDD" id="cd07331">
    <property type="entry name" value="M48C_Oma1_like"/>
    <property type="match status" value="1"/>
</dbReference>
<dbReference type="AlphaFoldDB" id="A0AA39R1K7"/>
<dbReference type="Proteomes" id="UP001166286">
    <property type="component" value="Unassembled WGS sequence"/>
</dbReference>
<dbReference type="InterPro" id="IPR001915">
    <property type="entry name" value="Peptidase_M48"/>
</dbReference>
<sequence length="223" mass="24114">MQEYGSKVLPPNHPDSRLVNRVLQKLVPASGLGGLNWEVRVIDDPAQKNAFVLPGGKVFVFSGILPICGGDDGLAAVLGHEIAHQVARHGGEQLSGLGILVALAAFASYQFDVSGQLAYLMLDFILSKPGSRKMESEADYIGLLMMAEACYDPNAAVGLWQRMAKAEQFAPPQFLSTHPTSENRITAIQGWLPQAEDKRAQSECGNTVVFAPGFRRALGYDLF</sequence>
<comment type="cofactor">
    <cofactor evidence="6">
        <name>Zn(2+)</name>
        <dbReference type="ChEBI" id="CHEBI:29105"/>
    </cofactor>
    <text evidence="6">Binds 1 zinc ion per subunit.</text>
</comment>
<keyword evidence="9" id="KW-1185">Reference proteome</keyword>
<comment type="similarity">
    <text evidence="6">Belongs to the peptidase M48 family.</text>
</comment>